<dbReference type="Gene3D" id="1.10.760.10">
    <property type="entry name" value="Cytochrome c-like domain"/>
    <property type="match status" value="1"/>
</dbReference>
<keyword evidence="8" id="KW-1185">Reference proteome</keyword>
<name>A0ABX0N280_9BURK</name>
<reference evidence="7 8" key="1">
    <citation type="submission" date="2019-10" db="EMBL/GenBank/DDBJ databases">
        <title>Taxonomy of Antarctic Massilia spp.: description of Massilia rubra sp. nov., Massilia aquatica sp. nov., Massilia mucilaginosa sp. nov., Massilia frigida sp. nov. isolated from streams, lakes and regoliths.</title>
        <authorList>
            <person name="Holochova P."/>
            <person name="Sedlacek I."/>
            <person name="Kralova S."/>
            <person name="Maslanova I."/>
            <person name="Busse H.-J."/>
            <person name="Stankova E."/>
            <person name="Vrbovska V."/>
            <person name="Kovarovic V."/>
            <person name="Bartak M."/>
            <person name="Svec P."/>
            <person name="Pantucek R."/>
        </authorList>
    </citation>
    <scope>NUCLEOTIDE SEQUENCE [LARGE SCALE GENOMIC DNA]</scope>
    <source>
        <strain evidence="7 8">CCM 8695</strain>
    </source>
</reference>
<feature type="transmembrane region" description="Helical" evidence="5">
    <location>
        <begin position="21"/>
        <end position="39"/>
    </location>
</feature>
<dbReference type="SUPFAM" id="SSF46626">
    <property type="entry name" value="Cytochrome c"/>
    <property type="match status" value="1"/>
</dbReference>
<dbReference type="InterPro" id="IPR009056">
    <property type="entry name" value="Cyt_c-like_dom"/>
</dbReference>
<keyword evidence="5" id="KW-1133">Transmembrane helix</keyword>
<evidence type="ECO:0000256" key="1">
    <source>
        <dbReference type="ARBA" id="ARBA00022617"/>
    </source>
</evidence>
<keyword evidence="1 4" id="KW-0349">Heme</keyword>
<accession>A0ABX0N280</accession>
<comment type="caution">
    <text evidence="7">The sequence shown here is derived from an EMBL/GenBank/DDBJ whole genome shotgun (WGS) entry which is preliminary data.</text>
</comment>
<dbReference type="Proteomes" id="UP000621455">
    <property type="component" value="Unassembled WGS sequence"/>
</dbReference>
<evidence type="ECO:0000256" key="3">
    <source>
        <dbReference type="ARBA" id="ARBA00023004"/>
    </source>
</evidence>
<evidence type="ECO:0000259" key="6">
    <source>
        <dbReference type="PROSITE" id="PS51007"/>
    </source>
</evidence>
<keyword evidence="2 4" id="KW-0479">Metal-binding</keyword>
<dbReference type="EMBL" id="WHJG01000005">
    <property type="protein sequence ID" value="NHZ79152.1"/>
    <property type="molecule type" value="Genomic_DNA"/>
</dbReference>
<proteinExistence type="predicted"/>
<keyword evidence="3 4" id="KW-0408">Iron</keyword>
<dbReference type="Pfam" id="PF00034">
    <property type="entry name" value="Cytochrom_C"/>
    <property type="match status" value="1"/>
</dbReference>
<dbReference type="InterPro" id="IPR036909">
    <property type="entry name" value="Cyt_c-like_dom_sf"/>
</dbReference>
<evidence type="ECO:0000313" key="7">
    <source>
        <dbReference type="EMBL" id="NHZ79152.1"/>
    </source>
</evidence>
<feature type="domain" description="Cytochrome c" evidence="6">
    <location>
        <begin position="153"/>
        <end position="240"/>
    </location>
</feature>
<organism evidence="7 8">
    <name type="scientific">Massilia frigida</name>
    <dbReference type="NCBI Taxonomy" id="2609281"/>
    <lineage>
        <taxon>Bacteria</taxon>
        <taxon>Pseudomonadati</taxon>
        <taxon>Pseudomonadota</taxon>
        <taxon>Betaproteobacteria</taxon>
        <taxon>Burkholderiales</taxon>
        <taxon>Oxalobacteraceae</taxon>
        <taxon>Telluria group</taxon>
        <taxon>Massilia</taxon>
    </lineage>
</organism>
<protein>
    <submittedName>
        <fullName evidence="7">C-type cytochrome</fullName>
    </submittedName>
</protein>
<dbReference type="InterPro" id="IPR051459">
    <property type="entry name" value="Cytochrome_c-type_DH"/>
</dbReference>
<dbReference type="PROSITE" id="PS51007">
    <property type="entry name" value="CYTC"/>
    <property type="match status" value="1"/>
</dbReference>
<keyword evidence="5" id="KW-0812">Transmembrane</keyword>
<gene>
    <name evidence="7" type="ORF">F2P44_07660</name>
</gene>
<evidence type="ECO:0000256" key="5">
    <source>
        <dbReference type="SAM" id="Phobius"/>
    </source>
</evidence>
<dbReference type="PANTHER" id="PTHR35008:SF8">
    <property type="entry name" value="ALCOHOL DEHYDROGENASE CYTOCHROME C SUBUNIT"/>
    <property type="match status" value="1"/>
</dbReference>
<evidence type="ECO:0000256" key="4">
    <source>
        <dbReference type="PROSITE-ProRule" id="PRU00433"/>
    </source>
</evidence>
<dbReference type="RefSeq" id="WP_167086109.1">
    <property type="nucleotide sequence ID" value="NZ_WHJG01000005.1"/>
</dbReference>
<dbReference type="PANTHER" id="PTHR35008">
    <property type="entry name" value="BLL4482 PROTEIN-RELATED"/>
    <property type="match status" value="1"/>
</dbReference>
<sequence length="297" mass="31742">MIDKDLAAASRKSPLQGMASSALASMAISALLLYLGVVANTSAQESIRPAYTADFVAQMLDYVSRDYALAVLNGKIIDEDEYVEQLVVSGSALEVSEQVKAISSQPAIRRDIARLIELIKEKAQPDAIKKQALKARDAIYVAAGTATAPGNWPSLTHGKQLFTAHCASCHGAMGNGRGVAAQALASTPMNFLDSARMASMSPLSVFTSAKLGVQNTAMPSFSSLAEDELWAVSFYVLSLRPRMELPAAAKLDRTAADLWLKAAATLPDEELMQTLPGSSSERLKSLALLRSHSEERK</sequence>
<evidence type="ECO:0000256" key="2">
    <source>
        <dbReference type="ARBA" id="ARBA00022723"/>
    </source>
</evidence>
<evidence type="ECO:0000313" key="8">
    <source>
        <dbReference type="Proteomes" id="UP000621455"/>
    </source>
</evidence>
<keyword evidence="5" id="KW-0472">Membrane</keyword>